<proteinExistence type="predicted"/>
<evidence type="ECO:0000313" key="3">
    <source>
        <dbReference type="Proteomes" id="UP000001307"/>
    </source>
</evidence>
<dbReference type="Proteomes" id="UP000001307">
    <property type="component" value="Unassembled WGS sequence"/>
</dbReference>
<gene>
    <name evidence="2" type="ORF">GSOID_T00002695001</name>
</gene>
<evidence type="ECO:0000256" key="1">
    <source>
        <dbReference type="SAM" id="MobiDB-lite"/>
    </source>
</evidence>
<sequence>MRKTQDVLLTAENIFWEFSQIILFSRNEGEKKVYYKFLMISSSPLVSSPPPALPSLCPSSSEDTLLLLIRRSTSSRSREAAATSAAALSATTTPKVSPRLTVTRVAASPLLPARITSNKVRPDINKEKLSRTLSNILSLVSATSRTTSPCSSGPALSPKITVPSLLCLSHQRATANGCQTAPAFSSAAGATPPPALSETTQTHSNV</sequence>
<organism evidence="2 3">
    <name type="scientific">Oikopleura dioica</name>
    <name type="common">Tunicate</name>
    <dbReference type="NCBI Taxonomy" id="34765"/>
    <lineage>
        <taxon>Eukaryota</taxon>
        <taxon>Metazoa</taxon>
        <taxon>Chordata</taxon>
        <taxon>Tunicata</taxon>
        <taxon>Appendicularia</taxon>
        <taxon>Copelata</taxon>
        <taxon>Oikopleuridae</taxon>
        <taxon>Oikopleura</taxon>
    </lineage>
</organism>
<dbReference type="InParanoid" id="E4X5T6"/>
<dbReference type="AlphaFoldDB" id="E4X5T6"/>
<dbReference type="EMBL" id="FN653026">
    <property type="protein sequence ID" value="CBY07705.1"/>
    <property type="molecule type" value="Genomic_DNA"/>
</dbReference>
<keyword evidence="3" id="KW-1185">Reference proteome</keyword>
<protein>
    <submittedName>
        <fullName evidence="2">Uncharacterized protein</fullName>
    </submittedName>
</protein>
<accession>E4X5T6</accession>
<reference evidence="2 3" key="1">
    <citation type="journal article" date="2010" name="Science">
        <title>Plasticity of animal genome architecture unmasked by rapid evolution of a pelagic tunicate.</title>
        <authorList>
            <person name="Denoeud F."/>
            <person name="Henriet S."/>
            <person name="Mungpakdee S."/>
            <person name="Aury J.M."/>
            <person name="Da Silva C."/>
            <person name="Brinkmann H."/>
            <person name="Mikhaleva J."/>
            <person name="Olsen L.C."/>
            <person name="Jubin C."/>
            <person name="Canestro C."/>
            <person name="Bouquet J.M."/>
            <person name="Danks G."/>
            <person name="Poulain J."/>
            <person name="Campsteijn C."/>
            <person name="Adamski M."/>
            <person name="Cross I."/>
            <person name="Yadetie F."/>
            <person name="Muffato M."/>
            <person name="Louis A."/>
            <person name="Butcher S."/>
            <person name="Tsagkogeorga G."/>
            <person name="Konrad A."/>
            <person name="Singh S."/>
            <person name="Jensen M.F."/>
            <person name="Cong E.H."/>
            <person name="Eikeseth-Otteraa H."/>
            <person name="Noel B."/>
            <person name="Anthouard V."/>
            <person name="Porcel B.M."/>
            <person name="Kachouri-Lafond R."/>
            <person name="Nishino A."/>
            <person name="Ugolini M."/>
            <person name="Chourrout P."/>
            <person name="Nishida H."/>
            <person name="Aasland R."/>
            <person name="Huzurbazar S."/>
            <person name="Westhof E."/>
            <person name="Delsuc F."/>
            <person name="Lehrach H."/>
            <person name="Reinhardt R."/>
            <person name="Weissenbach J."/>
            <person name="Roy S.W."/>
            <person name="Artiguenave F."/>
            <person name="Postlethwait J.H."/>
            <person name="Manak J.R."/>
            <person name="Thompson E.M."/>
            <person name="Jaillon O."/>
            <person name="Du Pasquier L."/>
            <person name="Boudinot P."/>
            <person name="Liberles D.A."/>
            <person name="Volff J.N."/>
            <person name="Philippe H."/>
            <person name="Lenhard B."/>
            <person name="Roest Crollius H."/>
            <person name="Wincker P."/>
            <person name="Chourrout D."/>
        </authorList>
    </citation>
    <scope>NUCLEOTIDE SEQUENCE [LARGE SCALE GENOMIC DNA]</scope>
</reference>
<feature type="compositionally biased region" description="Polar residues" evidence="1">
    <location>
        <begin position="197"/>
        <end position="206"/>
    </location>
</feature>
<evidence type="ECO:0000313" key="2">
    <source>
        <dbReference type="EMBL" id="CBY07705.1"/>
    </source>
</evidence>
<feature type="region of interest" description="Disordered" evidence="1">
    <location>
        <begin position="183"/>
        <end position="206"/>
    </location>
</feature>
<name>E4X5T6_OIKDI</name>